<dbReference type="Pfam" id="PF08327">
    <property type="entry name" value="AHSA1"/>
    <property type="match status" value="1"/>
</dbReference>
<protein>
    <submittedName>
        <fullName evidence="3">SRPBCC domain-containing protein</fullName>
    </submittedName>
</protein>
<feature type="domain" description="Activator of Hsp90 ATPase homologue 1/2-like C-terminal" evidence="2">
    <location>
        <begin position="27"/>
        <end position="171"/>
    </location>
</feature>
<reference evidence="3 4" key="1">
    <citation type="submission" date="2021-05" db="EMBL/GenBank/DDBJ databases">
        <title>Novel Bacillus species.</title>
        <authorList>
            <person name="Liu G."/>
        </authorList>
    </citation>
    <scope>NUCLEOTIDE SEQUENCE [LARGE SCALE GENOMIC DNA]</scope>
    <source>
        <strain evidence="3 4">FJAT-49705</strain>
    </source>
</reference>
<gene>
    <name evidence="3" type="ORF">KHA94_04655</name>
</gene>
<name>A0ABS5NQ15_9BACI</name>
<dbReference type="SUPFAM" id="SSF55961">
    <property type="entry name" value="Bet v1-like"/>
    <property type="match status" value="1"/>
</dbReference>
<keyword evidence="4" id="KW-1185">Reference proteome</keyword>
<sequence length="176" mass="20140">MTKNISSPMTHRIEGEGRTLVLERVFNAPHSLVFQAFSQEEHLKRWFSPKGWSLPVSNFDFRPGGKWHYCMKCTDESQEYYGNESWGITTYEEIVEPERIVYVDSFSDPEGNIVEGLPTTKVTMTFIEQEGKTKLISSAEYVSAEALKQVMDMGMLQGVAQTWDKLASLLEELQTK</sequence>
<evidence type="ECO:0000256" key="1">
    <source>
        <dbReference type="ARBA" id="ARBA00006817"/>
    </source>
</evidence>
<proteinExistence type="inferred from homology"/>
<evidence type="ECO:0000313" key="3">
    <source>
        <dbReference type="EMBL" id="MBS4189503.1"/>
    </source>
</evidence>
<accession>A0ABS5NQ15</accession>
<dbReference type="Proteomes" id="UP000681027">
    <property type="component" value="Unassembled WGS sequence"/>
</dbReference>
<comment type="similarity">
    <text evidence="1">Belongs to the AHA1 family.</text>
</comment>
<evidence type="ECO:0000259" key="2">
    <source>
        <dbReference type="Pfam" id="PF08327"/>
    </source>
</evidence>
<dbReference type="InterPro" id="IPR023393">
    <property type="entry name" value="START-like_dom_sf"/>
</dbReference>
<evidence type="ECO:0000313" key="4">
    <source>
        <dbReference type="Proteomes" id="UP000681027"/>
    </source>
</evidence>
<dbReference type="RefSeq" id="WP_213100932.1">
    <property type="nucleotide sequence ID" value="NZ_JAGYPM010000001.1"/>
</dbReference>
<dbReference type="Gene3D" id="3.30.530.20">
    <property type="match status" value="1"/>
</dbReference>
<dbReference type="InterPro" id="IPR013538">
    <property type="entry name" value="ASHA1/2-like_C"/>
</dbReference>
<comment type="caution">
    <text evidence="3">The sequence shown here is derived from an EMBL/GenBank/DDBJ whole genome shotgun (WGS) entry which is preliminary data.</text>
</comment>
<organism evidence="3 4">
    <name type="scientific">Cytobacillus citreus</name>
    <dbReference type="NCBI Taxonomy" id="2833586"/>
    <lineage>
        <taxon>Bacteria</taxon>
        <taxon>Bacillati</taxon>
        <taxon>Bacillota</taxon>
        <taxon>Bacilli</taxon>
        <taxon>Bacillales</taxon>
        <taxon>Bacillaceae</taxon>
        <taxon>Cytobacillus</taxon>
    </lineage>
</organism>
<dbReference type="EMBL" id="JAGYPM010000001">
    <property type="protein sequence ID" value="MBS4189503.1"/>
    <property type="molecule type" value="Genomic_DNA"/>
</dbReference>